<keyword evidence="1" id="KW-0175">Coiled coil</keyword>
<dbReference type="PANTHER" id="PTHR38377:SF1">
    <property type="entry name" value="THREONINE-TRNA LIGASE 2"/>
    <property type="match status" value="1"/>
</dbReference>
<reference evidence="2" key="1">
    <citation type="submission" date="2018-02" db="EMBL/GenBank/DDBJ databases">
        <title>Rhizophora mucronata_Transcriptome.</title>
        <authorList>
            <person name="Meera S.P."/>
            <person name="Sreeshan A."/>
            <person name="Augustine A."/>
        </authorList>
    </citation>
    <scope>NUCLEOTIDE SEQUENCE</scope>
    <source>
        <tissue evidence="2">Leaf</tissue>
    </source>
</reference>
<dbReference type="AlphaFoldDB" id="A0A2P2JCR3"/>
<accession>A0A2P2JCR3</accession>
<dbReference type="EMBL" id="GGEC01010765">
    <property type="protein sequence ID" value="MBW91248.1"/>
    <property type="molecule type" value="Transcribed_RNA"/>
</dbReference>
<name>A0A2P2JCR3_RHIMU</name>
<proteinExistence type="predicted"/>
<protein>
    <submittedName>
        <fullName evidence="2">Uncharacterized protein</fullName>
    </submittedName>
</protein>
<organism evidence="2">
    <name type="scientific">Rhizophora mucronata</name>
    <name type="common">Asiatic mangrove</name>
    <dbReference type="NCBI Taxonomy" id="61149"/>
    <lineage>
        <taxon>Eukaryota</taxon>
        <taxon>Viridiplantae</taxon>
        <taxon>Streptophyta</taxon>
        <taxon>Embryophyta</taxon>
        <taxon>Tracheophyta</taxon>
        <taxon>Spermatophyta</taxon>
        <taxon>Magnoliopsida</taxon>
        <taxon>eudicotyledons</taxon>
        <taxon>Gunneridae</taxon>
        <taxon>Pentapetalae</taxon>
        <taxon>rosids</taxon>
        <taxon>fabids</taxon>
        <taxon>Malpighiales</taxon>
        <taxon>Rhizophoraceae</taxon>
        <taxon>Rhizophora</taxon>
    </lineage>
</organism>
<evidence type="ECO:0000256" key="1">
    <source>
        <dbReference type="SAM" id="Coils"/>
    </source>
</evidence>
<evidence type="ECO:0000313" key="2">
    <source>
        <dbReference type="EMBL" id="MBW91248.1"/>
    </source>
</evidence>
<sequence>MAMETAEILEPFYERASEAEKRLSRLEVALGSKKDVGKEELLNTISELQSKLEATNAELASEQVKAERLAMENAKLQYRVIHLVRAIREGEAKLENMTGGSEGTAFAISKLEDNAIVN</sequence>
<feature type="coiled-coil region" evidence="1">
    <location>
        <begin position="38"/>
        <end position="77"/>
    </location>
</feature>
<dbReference type="PANTHER" id="PTHR38377">
    <property type="entry name" value="THREONINE-TRNA LIGASE 2"/>
    <property type="match status" value="1"/>
</dbReference>